<reference evidence="3" key="2">
    <citation type="submission" date="2025-09" db="UniProtKB">
        <authorList>
            <consortium name="Ensembl"/>
        </authorList>
    </citation>
    <scope>IDENTIFICATION</scope>
</reference>
<evidence type="ECO:0000256" key="2">
    <source>
        <dbReference type="SAM" id="Phobius"/>
    </source>
</evidence>
<dbReference type="Proteomes" id="UP000257200">
    <property type="component" value="Unplaced"/>
</dbReference>
<keyword evidence="2" id="KW-0472">Membrane</keyword>
<feature type="compositionally biased region" description="Low complexity" evidence="1">
    <location>
        <begin position="143"/>
        <end position="152"/>
    </location>
</feature>
<keyword evidence="4" id="KW-1185">Reference proteome</keyword>
<sequence>CSQGSTGQRSSEVSDFILHQGGDLLQPIRQLHLLTRTVLFQRHDDLTDRQTDRQADRQAGRQAGRQRDRQRDRQTDRQADRQTGRQTDRQTERQTDRQTDRETDRRTGRQAGMALALSRSLMLLFLCLGISGSSLLFTRCHSRSPSSSSPSSIGVSTATTQRWSPRQPGQGQNKDHRAVGSEWTS</sequence>
<dbReference type="Ensembl" id="ENSAPOT00000028848.1">
    <property type="protein sequence ID" value="ENSAPOP00000019076.1"/>
    <property type="gene ID" value="ENSAPOG00000022465.1"/>
</dbReference>
<dbReference type="GeneTree" id="ENSGT01150000289962"/>
<feature type="compositionally biased region" description="Polar residues" evidence="1">
    <location>
        <begin position="153"/>
        <end position="172"/>
    </location>
</feature>
<feature type="compositionally biased region" description="Basic and acidic residues" evidence="1">
    <location>
        <begin position="47"/>
        <end position="107"/>
    </location>
</feature>
<reference evidence="3" key="1">
    <citation type="submission" date="2025-08" db="UniProtKB">
        <authorList>
            <consortium name="Ensembl"/>
        </authorList>
    </citation>
    <scope>IDENTIFICATION</scope>
</reference>
<name>A0A3Q1FLW2_9TELE</name>
<accession>A0A3Q1FLW2</accession>
<feature type="transmembrane region" description="Helical" evidence="2">
    <location>
        <begin position="114"/>
        <end position="137"/>
    </location>
</feature>
<proteinExistence type="predicted"/>
<keyword evidence="2" id="KW-1133">Transmembrane helix</keyword>
<keyword evidence="2" id="KW-0812">Transmembrane</keyword>
<feature type="region of interest" description="Disordered" evidence="1">
    <location>
        <begin position="140"/>
        <end position="185"/>
    </location>
</feature>
<organism evidence="3 4">
    <name type="scientific">Acanthochromis polyacanthus</name>
    <name type="common">spiny chromis</name>
    <dbReference type="NCBI Taxonomy" id="80966"/>
    <lineage>
        <taxon>Eukaryota</taxon>
        <taxon>Metazoa</taxon>
        <taxon>Chordata</taxon>
        <taxon>Craniata</taxon>
        <taxon>Vertebrata</taxon>
        <taxon>Euteleostomi</taxon>
        <taxon>Actinopterygii</taxon>
        <taxon>Neopterygii</taxon>
        <taxon>Teleostei</taxon>
        <taxon>Neoteleostei</taxon>
        <taxon>Acanthomorphata</taxon>
        <taxon>Ovalentaria</taxon>
        <taxon>Pomacentridae</taxon>
        <taxon>Acanthochromis</taxon>
    </lineage>
</organism>
<feature type="region of interest" description="Disordered" evidence="1">
    <location>
        <begin position="47"/>
        <end position="111"/>
    </location>
</feature>
<evidence type="ECO:0000313" key="4">
    <source>
        <dbReference type="Proteomes" id="UP000257200"/>
    </source>
</evidence>
<evidence type="ECO:0000313" key="3">
    <source>
        <dbReference type="Ensembl" id="ENSAPOP00000019076.1"/>
    </source>
</evidence>
<dbReference type="InParanoid" id="A0A3Q1FLW2"/>
<evidence type="ECO:0000256" key="1">
    <source>
        <dbReference type="SAM" id="MobiDB-lite"/>
    </source>
</evidence>
<dbReference type="AlphaFoldDB" id="A0A3Q1FLW2"/>
<protein>
    <submittedName>
        <fullName evidence="3">Uncharacterized protein</fullName>
    </submittedName>
</protein>